<keyword evidence="3" id="KW-1185">Reference proteome</keyword>
<name>A0AA36GYS5_CYLNA</name>
<gene>
    <name evidence="2" type="ORF">CYNAS_LOCUS12531</name>
</gene>
<evidence type="ECO:0000313" key="3">
    <source>
        <dbReference type="Proteomes" id="UP001176961"/>
    </source>
</evidence>
<accession>A0AA36GYS5</accession>
<feature type="region of interest" description="Disordered" evidence="1">
    <location>
        <begin position="65"/>
        <end position="95"/>
    </location>
</feature>
<proteinExistence type="predicted"/>
<protein>
    <submittedName>
        <fullName evidence="2">Uncharacterized protein</fullName>
    </submittedName>
</protein>
<reference evidence="2" key="1">
    <citation type="submission" date="2023-07" db="EMBL/GenBank/DDBJ databases">
        <authorList>
            <consortium name="CYATHOMIX"/>
        </authorList>
    </citation>
    <scope>NUCLEOTIDE SEQUENCE</scope>
    <source>
        <strain evidence="2">N/A</strain>
    </source>
</reference>
<comment type="caution">
    <text evidence="2">The sequence shown here is derived from an EMBL/GenBank/DDBJ whole genome shotgun (WGS) entry which is preliminary data.</text>
</comment>
<dbReference type="Proteomes" id="UP001176961">
    <property type="component" value="Unassembled WGS sequence"/>
</dbReference>
<feature type="compositionally biased region" description="Basic and acidic residues" evidence="1">
    <location>
        <begin position="67"/>
        <end position="95"/>
    </location>
</feature>
<evidence type="ECO:0000313" key="2">
    <source>
        <dbReference type="EMBL" id="CAJ0600548.1"/>
    </source>
</evidence>
<dbReference type="AlphaFoldDB" id="A0AA36GYS5"/>
<dbReference type="EMBL" id="CATQJL010000223">
    <property type="protein sequence ID" value="CAJ0600548.1"/>
    <property type="molecule type" value="Genomic_DNA"/>
</dbReference>
<evidence type="ECO:0000256" key="1">
    <source>
        <dbReference type="SAM" id="MobiDB-lite"/>
    </source>
</evidence>
<sequence>MMVAFNNAADAFDATVTAGTRFGQAAKVVMFTLLVDIGVTNARCRTFNRVMTAINIRLETMMNGKQVTEKGGRAESGHDMRHKEAVVERGDGRMI</sequence>
<organism evidence="2 3">
    <name type="scientific">Cylicocyclus nassatus</name>
    <name type="common">Nematode worm</name>
    <dbReference type="NCBI Taxonomy" id="53992"/>
    <lineage>
        <taxon>Eukaryota</taxon>
        <taxon>Metazoa</taxon>
        <taxon>Ecdysozoa</taxon>
        <taxon>Nematoda</taxon>
        <taxon>Chromadorea</taxon>
        <taxon>Rhabditida</taxon>
        <taxon>Rhabditina</taxon>
        <taxon>Rhabditomorpha</taxon>
        <taxon>Strongyloidea</taxon>
        <taxon>Strongylidae</taxon>
        <taxon>Cylicocyclus</taxon>
    </lineage>
</organism>